<evidence type="ECO:0000313" key="3">
    <source>
        <dbReference type="Proteomes" id="UP001630127"/>
    </source>
</evidence>
<accession>A0ABD2Y631</accession>
<dbReference type="InterPro" id="IPR036770">
    <property type="entry name" value="Ankyrin_rpt-contain_sf"/>
</dbReference>
<dbReference type="AlphaFoldDB" id="A0ABD2Y631"/>
<dbReference type="Proteomes" id="UP001630127">
    <property type="component" value="Unassembled WGS sequence"/>
</dbReference>
<gene>
    <name evidence="2" type="ORF">ACH5RR_036935</name>
</gene>
<protein>
    <submittedName>
        <fullName evidence="2">Uncharacterized protein</fullName>
    </submittedName>
</protein>
<feature type="region of interest" description="Disordered" evidence="1">
    <location>
        <begin position="15"/>
        <end position="48"/>
    </location>
</feature>
<dbReference type="EMBL" id="JBJUIK010000015">
    <property type="protein sequence ID" value="KAL3502486.1"/>
    <property type="molecule type" value="Genomic_DNA"/>
</dbReference>
<keyword evidence="3" id="KW-1185">Reference proteome</keyword>
<sequence>MLRYSNDKEVLQKLGEAMGFAMTGEPGSSTDNAEPDKTDEGNEDGSVVHHTASISDVVGLKNALASSANKDEKDSEGRTTLHFACGYGKCTICSFLAFLGVSTSSNEVLRSIIHLSFGGRQIDEVTSSHLV</sequence>
<organism evidence="2 3">
    <name type="scientific">Cinchona calisaya</name>
    <dbReference type="NCBI Taxonomy" id="153742"/>
    <lineage>
        <taxon>Eukaryota</taxon>
        <taxon>Viridiplantae</taxon>
        <taxon>Streptophyta</taxon>
        <taxon>Embryophyta</taxon>
        <taxon>Tracheophyta</taxon>
        <taxon>Spermatophyta</taxon>
        <taxon>Magnoliopsida</taxon>
        <taxon>eudicotyledons</taxon>
        <taxon>Gunneridae</taxon>
        <taxon>Pentapetalae</taxon>
        <taxon>asterids</taxon>
        <taxon>lamiids</taxon>
        <taxon>Gentianales</taxon>
        <taxon>Rubiaceae</taxon>
        <taxon>Cinchonoideae</taxon>
        <taxon>Cinchoneae</taxon>
        <taxon>Cinchona</taxon>
    </lineage>
</organism>
<reference evidence="2 3" key="1">
    <citation type="submission" date="2024-11" db="EMBL/GenBank/DDBJ databases">
        <title>A near-complete genome assembly of Cinchona calisaya.</title>
        <authorList>
            <person name="Lian D.C."/>
            <person name="Zhao X.W."/>
            <person name="Wei L."/>
        </authorList>
    </citation>
    <scope>NUCLEOTIDE SEQUENCE [LARGE SCALE GENOMIC DNA]</scope>
    <source>
        <tissue evidence="2">Nenye</tissue>
    </source>
</reference>
<proteinExistence type="predicted"/>
<name>A0ABD2Y631_9GENT</name>
<evidence type="ECO:0000256" key="1">
    <source>
        <dbReference type="SAM" id="MobiDB-lite"/>
    </source>
</evidence>
<dbReference type="SUPFAM" id="SSF48403">
    <property type="entry name" value="Ankyrin repeat"/>
    <property type="match status" value="1"/>
</dbReference>
<evidence type="ECO:0000313" key="2">
    <source>
        <dbReference type="EMBL" id="KAL3502486.1"/>
    </source>
</evidence>
<comment type="caution">
    <text evidence="2">The sequence shown here is derived from an EMBL/GenBank/DDBJ whole genome shotgun (WGS) entry which is preliminary data.</text>
</comment>
<dbReference type="Gene3D" id="1.25.40.20">
    <property type="entry name" value="Ankyrin repeat-containing domain"/>
    <property type="match status" value="1"/>
</dbReference>